<evidence type="ECO:0000256" key="1">
    <source>
        <dbReference type="ARBA" id="ARBA00004429"/>
    </source>
</evidence>
<feature type="transmembrane region" description="Helical" evidence="8">
    <location>
        <begin position="162"/>
        <end position="181"/>
    </location>
</feature>
<evidence type="ECO:0000256" key="3">
    <source>
        <dbReference type="ARBA" id="ARBA00022519"/>
    </source>
</evidence>
<dbReference type="Pfam" id="PF07690">
    <property type="entry name" value="MFS_1"/>
    <property type="match status" value="1"/>
</dbReference>
<reference evidence="10 11" key="1">
    <citation type="submission" date="2018-12" db="EMBL/GenBank/DDBJ databases">
        <authorList>
            <consortium name="Pathogen Informatics"/>
        </authorList>
    </citation>
    <scope>NUCLEOTIDE SEQUENCE [LARGE SCALE GENOMIC DNA]</scope>
    <source>
        <strain evidence="10 11">NCTC6754</strain>
    </source>
</reference>
<dbReference type="SUPFAM" id="SSF103473">
    <property type="entry name" value="MFS general substrate transporter"/>
    <property type="match status" value="1"/>
</dbReference>
<dbReference type="GO" id="GO:0015134">
    <property type="term" value="F:hexuronate transmembrane transporter activity"/>
    <property type="evidence" value="ECO:0007669"/>
    <property type="project" value="TreeGrafter"/>
</dbReference>
<evidence type="ECO:0000256" key="5">
    <source>
        <dbReference type="ARBA" id="ARBA00022989"/>
    </source>
</evidence>
<keyword evidence="5 8" id="KW-1133">Transmembrane helix</keyword>
<feature type="transmembrane region" description="Helical" evidence="8">
    <location>
        <begin position="128"/>
        <end position="156"/>
    </location>
</feature>
<keyword evidence="4 8" id="KW-0812">Transmembrane</keyword>
<feature type="domain" description="Major facilitator superfamily (MFS) profile" evidence="9">
    <location>
        <begin position="1"/>
        <end position="185"/>
    </location>
</feature>
<dbReference type="Proteomes" id="UP000269208">
    <property type="component" value="Chromosome"/>
</dbReference>
<evidence type="ECO:0000256" key="2">
    <source>
        <dbReference type="ARBA" id="ARBA00022475"/>
    </source>
</evidence>
<evidence type="ECO:0000313" key="10">
    <source>
        <dbReference type="EMBL" id="VEB54167.1"/>
    </source>
</evidence>
<sequence>MAITRFLADPAWGTLSFWMPLYLINVMHLPLKEIAMFAWLPFLAADFGCVAGGFLAKFFMEKMHMTTINARRCSFTIGAVLMISIGFVSITTNPYVAIALMSIGGFAHQTLSTVVITMSADLFKKNEVATVAGLAGSAAWMGQLSFNLFMGALVAIIGYGPFFIALSLFDIIGAIILWVLIKDPEKHHPPMTEQSLASHR</sequence>
<dbReference type="EMBL" id="LR134190">
    <property type="protein sequence ID" value="VEB54167.1"/>
    <property type="molecule type" value="Genomic_DNA"/>
</dbReference>
<protein>
    <submittedName>
        <fullName evidence="10">Hexuronate transporter</fullName>
    </submittedName>
</protein>
<proteinExistence type="inferred from homology"/>
<organism evidence="10 11">
    <name type="scientific">Salmonella enterica I</name>
    <dbReference type="NCBI Taxonomy" id="59201"/>
    <lineage>
        <taxon>Bacteria</taxon>
        <taxon>Pseudomonadati</taxon>
        <taxon>Pseudomonadota</taxon>
        <taxon>Gammaproteobacteria</taxon>
        <taxon>Enterobacterales</taxon>
        <taxon>Enterobacteriaceae</taxon>
        <taxon>Salmonella</taxon>
    </lineage>
</organism>
<feature type="transmembrane region" description="Helical" evidence="8">
    <location>
        <begin position="72"/>
        <end position="90"/>
    </location>
</feature>
<feature type="transmembrane region" description="Helical" evidence="8">
    <location>
        <begin position="12"/>
        <end position="31"/>
    </location>
</feature>
<evidence type="ECO:0000256" key="7">
    <source>
        <dbReference type="ARBA" id="ARBA00038514"/>
    </source>
</evidence>
<feature type="transmembrane region" description="Helical" evidence="8">
    <location>
        <begin position="37"/>
        <end position="60"/>
    </location>
</feature>
<evidence type="ECO:0000256" key="8">
    <source>
        <dbReference type="SAM" id="Phobius"/>
    </source>
</evidence>
<dbReference type="InterPro" id="IPR036259">
    <property type="entry name" value="MFS_trans_sf"/>
</dbReference>
<dbReference type="PANTHER" id="PTHR11662">
    <property type="entry name" value="SOLUTE CARRIER FAMILY 17"/>
    <property type="match status" value="1"/>
</dbReference>
<dbReference type="InterPro" id="IPR020846">
    <property type="entry name" value="MFS_dom"/>
</dbReference>
<keyword evidence="6 8" id="KW-0472">Membrane</keyword>
<evidence type="ECO:0000313" key="11">
    <source>
        <dbReference type="Proteomes" id="UP000269208"/>
    </source>
</evidence>
<evidence type="ECO:0000256" key="4">
    <source>
        <dbReference type="ARBA" id="ARBA00022692"/>
    </source>
</evidence>
<dbReference type="AlphaFoldDB" id="A0A447TVF2"/>
<comment type="subcellular location">
    <subcellularLocation>
        <location evidence="1">Cell inner membrane</location>
        <topology evidence="1">Multi-pass membrane protein</topology>
    </subcellularLocation>
</comment>
<dbReference type="InterPro" id="IPR050382">
    <property type="entry name" value="MFS_Na/Anion_cotransporter"/>
</dbReference>
<dbReference type="GO" id="GO:0005886">
    <property type="term" value="C:plasma membrane"/>
    <property type="evidence" value="ECO:0007669"/>
    <property type="project" value="UniProtKB-SubCell"/>
</dbReference>
<keyword evidence="3" id="KW-0997">Cell inner membrane</keyword>
<dbReference type="Gene3D" id="1.20.1250.20">
    <property type="entry name" value="MFS general substrate transporter like domains"/>
    <property type="match status" value="1"/>
</dbReference>
<comment type="similarity">
    <text evidence="7">Belongs to the major facilitator superfamily. Phthalate permease family.</text>
</comment>
<keyword evidence="2" id="KW-1003">Cell membrane</keyword>
<evidence type="ECO:0000256" key="6">
    <source>
        <dbReference type="ARBA" id="ARBA00023136"/>
    </source>
</evidence>
<gene>
    <name evidence="10" type="primary">exuT_2</name>
    <name evidence="10" type="ORF">NCTC6754_03149</name>
</gene>
<dbReference type="PROSITE" id="PS50850">
    <property type="entry name" value="MFS"/>
    <property type="match status" value="1"/>
</dbReference>
<evidence type="ECO:0000259" key="9">
    <source>
        <dbReference type="PROSITE" id="PS50850"/>
    </source>
</evidence>
<dbReference type="InterPro" id="IPR011701">
    <property type="entry name" value="MFS"/>
</dbReference>
<accession>A0A447TVF2</accession>
<name>A0A447TVF2_SALET</name>
<dbReference type="PANTHER" id="PTHR11662:SF285">
    <property type="entry name" value="HEXURONATE TRANSPORTER"/>
    <property type="match status" value="1"/>
</dbReference>